<dbReference type="InterPro" id="IPR051559">
    <property type="entry name" value="HIF_prolyl_hydroxylases"/>
</dbReference>
<dbReference type="OMA" id="CHYDNPG"/>
<dbReference type="PANTHER" id="PTHR12907:SF26">
    <property type="entry name" value="HIF PROLYL HYDROXYLASE, ISOFORM C"/>
    <property type="match status" value="1"/>
</dbReference>
<dbReference type="SMART" id="SM00702">
    <property type="entry name" value="P4Hc"/>
    <property type="match status" value="1"/>
</dbReference>
<protein>
    <recommendedName>
        <fullName evidence="7">Fe2OG dioxygenase domain-containing protein</fullName>
    </recommendedName>
</protein>
<reference evidence="8" key="1">
    <citation type="submission" date="2021-01" db="EMBL/GenBank/DDBJ databases">
        <authorList>
            <person name="Corre E."/>
            <person name="Pelletier E."/>
            <person name="Niang G."/>
            <person name="Scheremetjew M."/>
            <person name="Finn R."/>
            <person name="Kale V."/>
            <person name="Holt S."/>
            <person name="Cochrane G."/>
            <person name="Meng A."/>
            <person name="Brown T."/>
            <person name="Cohen L."/>
        </authorList>
    </citation>
    <scope>NUCLEOTIDE SEQUENCE</scope>
    <source>
        <strain evidence="8">RCC1537</strain>
    </source>
</reference>
<evidence type="ECO:0000313" key="10">
    <source>
        <dbReference type="Proteomes" id="UP000751190"/>
    </source>
</evidence>
<name>A0A7R9UKH4_DIALT</name>
<accession>A0A7R9UKH4</accession>
<dbReference type="GO" id="GO:0071456">
    <property type="term" value="P:cellular response to hypoxia"/>
    <property type="evidence" value="ECO:0007669"/>
    <property type="project" value="TreeGrafter"/>
</dbReference>
<keyword evidence="6" id="KW-0408">Iron</keyword>
<dbReference type="PANTHER" id="PTHR12907">
    <property type="entry name" value="EGL NINE HOMOLOG-RELATED"/>
    <property type="match status" value="1"/>
</dbReference>
<evidence type="ECO:0000313" key="9">
    <source>
        <dbReference type="EMBL" id="KAG8462361.1"/>
    </source>
</evidence>
<proteinExistence type="predicted"/>
<evidence type="ECO:0000256" key="1">
    <source>
        <dbReference type="ARBA" id="ARBA00001961"/>
    </source>
</evidence>
<reference evidence="9" key="2">
    <citation type="submission" date="2021-05" db="EMBL/GenBank/DDBJ databases">
        <title>The genome of the haptophyte Pavlova lutheri (Diacronema luteri, Pavlovales) - a model for lipid biosynthesis in eukaryotic algae.</title>
        <authorList>
            <person name="Hulatt C.J."/>
            <person name="Posewitz M.C."/>
        </authorList>
    </citation>
    <scope>NUCLEOTIDE SEQUENCE</scope>
    <source>
        <strain evidence="9">NIVA-4/92</strain>
    </source>
</reference>
<feature type="non-terminal residue" evidence="8">
    <location>
        <position position="339"/>
    </location>
</feature>
<evidence type="ECO:0000313" key="8">
    <source>
        <dbReference type="EMBL" id="CAD8268746.1"/>
    </source>
</evidence>
<keyword evidence="5" id="KW-0560">Oxidoreductase</keyword>
<sequence>MLSDEHVAALHHEGFAVVDDFLDQALARSLVSEMRARHTAFRPHRWIFAGLKLPKPGVYELDMHDAGARDVLPAFHAFWSEHVPEIVTRVCARVGCAPPAGDAISVKAQRNDGRGGSFALHHDNPGPPSKRVLTLVVYLNDAWQPGHGGEIVFAPFAAPRVAVAPVFNRAVVFHSELALHGVLPARAERFCFSIWVDDPAANQPDACNLTRAHLRAGAHHDGSANGLAAFFRRSPLQRSIARAVYMEEMSRDLGRCLRAAGEDALDEATVAAVVRAHEAAATAQRESAELRDALALLVRAKEAARGAAQERERGVASGAVDDFELFIGAGGGAPEARTG</sequence>
<gene>
    <name evidence="9" type="ORF">KFE25_012181</name>
    <name evidence="8" type="ORF">PLUT1463_LOCUS3060</name>
</gene>
<dbReference type="InterPro" id="IPR005123">
    <property type="entry name" value="Oxoglu/Fe-dep_dioxygenase_dom"/>
</dbReference>
<evidence type="ECO:0000256" key="2">
    <source>
        <dbReference type="ARBA" id="ARBA00022723"/>
    </source>
</evidence>
<organism evidence="8">
    <name type="scientific">Diacronema lutheri</name>
    <name type="common">Unicellular marine alga</name>
    <name type="synonym">Monochrysis lutheri</name>
    <dbReference type="NCBI Taxonomy" id="2081491"/>
    <lineage>
        <taxon>Eukaryota</taxon>
        <taxon>Haptista</taxon>
        <taxon>Haptophyta</taxon>
        <taxon>Pavlovophyceae</taxon>
        <taxon>Pavlovales</taxon>
        <taxon>Pavlovaceae</taxon>
        <taxon>Diacronema</taxon>
    </lineage>
</organism>
<dbReference type="InterPro" id="IPR006620">
    <property type="entry name" value="Pro_4_hyd_alph"/>
</dbReference>
<dbReference type="EMBL" id="HBEB01004748">
    <property type="protein sequence ID" value="CAD8268746.1"/>
    <property type="molecule type" value="Transcribed_RNA"/>
</dbReference>
<feature type="domain" description="Fe2OG dioxygenase" evidence="7">
    <location>
        <begin position="102"/>
        <end position="198"/>
    </location>
</feature>
<keyword evidence="3" id="KW-0847">Vitamin C</keyword>
<keyword evidence="2" id="KW-0479">Metal-binding</keyword>
<dbReference type="EMBL" id="JAGTXO010000021">
    <property type="protein sequence ID" value="KAG8462361.1"/>
    <property type="molecule type" value="Genomic_DNA"/>
</dbReference>
<dbReference type="PROSITE" id="PS51471">
    <property type="entry name" value="FE2OG_OXY"/>
    <property type="match status" value="1"/>
</dbReference>
<keyword evidence="10" id="KW-1185">Reference proteome</keyword>
<comment type="cofactor">
    <cofactor evidence="1">
        <name>L-ascorbate</name>
        <dbReference type="ChEBI" id="CHEBI:38290"/>
    </cofactor>
</comment>
<dbReference type="Proteomes" id="UP000751190">
    <property type="component" value="Unassembled WGS sequence"/>
</dbReference>
<dbReference type="AlphaFoldDB" id="A0A7R9UKH4"/>
<evidence type="ECO:0000256" key="6">
    <source>
        <dbReference type="ARBA" id="ARBA00023004"/>
    </source>
</evidence>
<dbReference type="GO" id="GO:0008198">
    <property type="term" value="F:ferrous iron binding"/>
    <property type="evidence" value="ECO:0007669"/>
    <property type="project" value="TreeGrafter"/>
</dbReference>
<evidence type="ECO:0000256" key="4">
    <source>
        <dbReference type="ARBA" id="ARBA00022964"/>
    </source>
</evidence>
<dbReference type="GO" id="GO:0031543">
    <property type="term" value="F:peptidyl-proline dioxygenase activity"/>
    <property type="evidence" value="ECO:0007669"/>
    <property type="project" value="TreeGrafter"/>
</dbReference>
<keyword evidence="4" id="KW-0223">Dioxygenase</keyword>
<dbReference type="SUPFAM" id="SSF51197">
    <property type="entry name" value="Clavaminate synthase-like"/>
    <property type="match status" value="1"/>
</dbReference>
<evidence type="ECO:0000256" key="3">
    <source>
        <dbReference type="ARBA" id="ARBA00022896"/>
    </source>
</evidence>
<dbReference type="GO" id="GO:0031418">
    <property type="term" value="F:L-ascorbic acid binding"/>
    <property type="evidence" value="ECO:0007669"/>
    <property type="project" value="UniProtKB-KW"/>
</dbReference>
<dbReference type="OrthoDB" id="76265at2759"/>
<evidence type="ECO:0000259" key="7">
    <source>
        <dbReference type="PROSITE" id="PS51471"/>
    </source>
</evidence>
<evidence type="ECO:0000256" key="5">
    <source>
        <dbReference type="ARBA" id="ARBA00023002"/>
    </source>
</evidence>
<dbReference type="Pfam" id="PF13640">
    <property type="entry name" value="2OG-FeII_Oxy_3"/>
    <property type="match status" value="1"/>
</dbReference>
<dbReference type="Gene3D" id="2.60.120.620">
    <property type="entry name" value="q2cbj1_9rhob like domain"/>
    <property type="match status" value="1"/>
</dbReference>
<dbReference type="InterPro" id="IPR044862">
    <property type="entry name" value="Pro_4_hyd_alph_FE2OG_OXY"/>
</dbReference>